<keyword evidence="2" id="KW-1185">Reference proteome</keyword>
<dbReference type="Proteomes" id="UP000814140">
    <property type="component" value="Unassembled WGS sequence"/>
</dbReference>
<reference evidence="1" key="2">
    <citation type="journal article" date="2022" name="New Phytol.">
        <title>Evolutionary transition to the ectomycorrhizal habit in the genomes of a hyperdiverse lineage of mushroom-forming fungi.</title>
        <authorList>
            <person name="Looney B."/>
            <person name="Miyauchi S."/>
            <person name="Morin E."/>
            <person name="Drula E."/>
            <person name="Courty P.E."/>
            <person name="Kohler A."/>
            <person name="Kuo A."/>
            <person name="LaButti K."/>
            <person name="Pangilinan J."/>
            <person name="Lipzen A."/>
            <person name="Riley R."/>
            <person name="Andreopoulos W."/>
            <person name="He G."/>
            <person name="Johnson J."/>
            <person name="Nolan M."/>
            <person name="Tritt A."/>
            <person name="Barry K.W."/>
            <person name="Grigoriev I.V."/>
            <person name="Nagy L.G."/>
            <person name="Hibbett D."/>
            <person name="Henrissat B."/>
            <person name="Matheny P.B."/>
            <person name="Labbe J."/>
            <person name="Martin F.M."/>
        </authorList>
    </citation>
    <scope>NUCLEOTIDE SEQUENCE</scope>
    <source>
        <strain evidence="1">HHB10654</strain>
    </source>
</reference>
<reference evidence="1" key="1">
    <citation type="submission" date="2021-03" db="EMBL/GenBank/DDBJ databases">
        <authorList>
            <consortium name="DOE Joint Genome Institute"/>
            <person name="Ahrendt S."/>
            <person name="Looney B.P."/>
            <person name="Miyauchi S."/>
            <person name="Morin E."/>
            <person name="Drula E."/>
            <person name="Courty P.E."/>
            <person name="Chicoki N."/>
            <person name="Fauchery L."/>
            <person name="Kohler A."/>
            <person name="Kuo A."/>
            <person name="Labutti K."/>
            <person name="Pangilinan J."/>
            <person name="Lipzen A."/>
            <person name="Riley R."/>
            <person name="Andreopoulos W."/>
            <person name="He G."/>
            <person name="Johnson J."/>
            <person name="Barry K.W."/>
            <person name="Grigoriev I.V."/>
            <person name="Nagy L."/>
            <person name="Hibbett D."/>
            <person name="Henrissat B."/>
            <person name="Matheny P.B."/>
            <person name="Labbe J."/>
            <person name="Martin F."/>
        </authorList>
    </citation>
    <scope>NUCLEOTIDE SEQUENCE</scope>
    <source>
        <strain evidence="1">HHB10654</strain>
    </source>
</reference>
<organism evidence="1 2">
    <name type="scientific">Artomyces pyxidatus</name>
    <dbReference type="NCBI Taxonomy" id="48021"/>
    <lineage>
        <taxon>Eukaryota</taxon>
        <taxon>Fungi</taxon>
        <taxon>Dikarya</taxon>
        <taxon>Basidiomycota</taxon>
        <taxon>Agaricomycotina</taxon>
        <taxon>Agaricomycetes</taxon>
        <taxon>Russulales</taxon>
        <taxon>Auriscalpiaceae</taxon>
        <taxon>Artomyces</taxon>
    </lineage>
</organism>
<protein>
    <submittedName>
        <fullName evidence="1">Uncharacterized protein</fullName>
    </submittedName>
</protein>
<sequence>MFTYQPFPLNPSFKPPPPLSDDERTLIYTLYMSNPEENSVRALSTRFHISIKRLDAILRLKGLEEHWVKGKPLQTGFRHGMEKLLNVADKLTSPEDWVYSRMDAVKADMLDQVEGDDPARARYQRMFWEPVVEGQEPVAPKALQQARDDAVRHARDNESAKSADDLLGHHHDRQSATEVWSESEGILKRPPIKFVDVGGKFLDPKDRIRRMKESERRKRIRAKKAASVVALSS</sequence>
<proteinExistence type="predicted"/>
<gene>
    <name evidence="1" type="ORF">BV25DRAFT_1875205</name>
</gene>
<accession>A0ACB8TI43</accession>
<evidence type="ECO:0000313" key="2">
    <source>
        <dbReference type="Proteomes" id="UP000814140"/>
    </source>
</evidence>
<evidence type="ECO:0000313" key="1">
    <source>
        <dbReference type="EMBL" id="KAI0068061.1"/>
    </source>
</evidence>
<comment type="caution">
    <text evidence="1">The sequence shown here is derived from an EMBL/GenBank/DDBJ whole genome shotgun (WGS) entry which is preliminary data.</text>
</comment>
<name>A0ACB8TI43_9AGAM</name>
<dbReference type="EMBL" id="MU277188">
    <property type="protein sequence ID" value="KAI0068061.1"/>
    <property type="molecule type" value="Genomic_DNA"/>
</dbReference>